<comment type="similarity">
    <text evidence="2">Belongs to the bacterial solute-binding protein SsuA/TauA family.</text>
</comment>
<name>A0A1D9DY23_9MICO</name>
<dbReference type="GO" id="GO:0016020">
    <property type="term" value="C:membrane"/>
    <property type="evidence" value="ECO:0007669"/>
    <property type="project" value="InterPro"/>
</dbReference>
<evidence type="ECO:0000256" key="5">
    <source>
        <dbReference type="ARBA" id="ARBA00055538"/>
    </source>
</evidence>
<evidence type="ECO:0000256" key="1">
    <source>
        <dbReference type="ARBA" id="ARBA00004418"/>
    </source>
</evidence>
<dbReference type="PANTHER" id="PTHR30024:SF21">
    <property type="entry name" value="ABC TRANSPORTER SUBSTRATE-BINDING PROTEIN"/>
    <property type="match status" value="1"/>
</dbReference>
<gene>
    <name evidence="9" type="ORF">A4Z71_01460</name>
</gene>
<sequence>MNKLFKKIAAVVVAASTAVVGLTGCVAGEGSAASAENGEALSVIKLDYAYWNPLSLVIKDQGWAEEEFAKQGATVEWVLSAGSSKALENLNAEAIDVASSAGSAAFAARANGATLKTIGVFSQPNWATTVVPKGSDITSVAALKGKKIAAASGTDPYFFLLRSLSDAGLSTADVEIVNLIHADGQKALESGDVDAWAGLDPLTATSERTAGSVILSSKPEYNSWGVLSVNEKFLAAHAAELEIVLSLYEKARTWIAENQDAAVAILARDASLDEGDARKVLLERTKVDVSIIPGAEQKSVLEAITPVLVAEGKIKSQEAADNALASIYDTAIAEKVAK</sequence>
<feature type="domain" description="Solute-binding protein family 3/N-terminal" evidence="8">
    <location>
        <begin position="43"/>
        <end position="258"/>
    </location>
</feature>
<dbReference type="InterPro" id="IPR015168">
    <property type="entry name" value="SsuA/THI5"/>
</dbReference>
<dbReference type="AlphaFoldDB" id="A0A1D9DY23"/>
<accession>A0A1D9DY23</accession>
<dbReference type="Proteomes" id="UP000243784">
    <property type="component" value="Chromosome"/>
</dbReference>
<dbReference type="Gene3D" id="3.40.190.10">
    <property type="entry name" value="Periplasmic binding protein-like II"/>
    <property type="match status" value="2"/>
</dbReference>
<dbReference type="InterPro" id="IPR001638">
    <property type="entry name" value="Solute-binding_3/MltF_N"/>
</dbReference>
<dbReference type="PROSITE" id="PS51257">
    <property type="entry name" value="PROKAR_LIPOPROTEIN"/>
    <property type="match status" value="1"/>
</dbReference>
<dbReference type="OrthoDB" id="7374754at2"/>
<feature type="chain" id="PRO_5039652132" description="Putative aliphatic sulfonates-binding protein" evidence="7">
    <location>
        <begin position="22"/>
        <end position="338"/>
    </location>
</feature>
<dbReference type="EMBL" id="CP015208">
    <property type="protein sequence ID" value="AOY55702.1"/>
    <property type="molecule type" value="Genomic_DNA"/>
</dbReference>
<evidence type="ECO:0000256" key="4">
    <source>
        <dbReference type="ARBA" id="ARBA00022729"/>
    </source>
</evidence>
<dbReference type="InterPro" id="IPR010067">
    <property type="entry name" value="ABC_SsuA_sub-bd"/>
</dbReference>
<keyword evidence="4 7" id="KW-0732">Signal</keyword>
<evidence type="ECO:0000256" key="7">
    <source>
        <dbReference type="SAM" id="SignalP"/>
    </source>
</evidence>
<evidence type="ECO:0000313" key="10">
    <source>
        <dbReference type="Proteomes" id="UP000243784"/>
    </source>
</evidence>
<keyword evidence="3" id="KW-0813">Transport</keyword>
<evidence type="ECO:0000256" key="6">
    <source>
        <dbReference type="ARBA" id="ARBA00070228"/>
    </source>
</evidence>
<comment type="function">
    <text evidence="5">Part of a binding-protein-dependent transport system for aliphatic sulfonates. Putative binding protein.</text>
</comment>
<dbReference type="SMART" id="SM00062">
    <property type="entry name" value="PBPb"/>
    <property type="match status" value="1"/>
</dbReference>
<dbReference type="GO" id="GO:0042626">
    <property type="term" value="F:ATPase-coupled transmembrane transporter activity"/>
    <property type="evidence" value="ECO:0007669"/>
    <property type="project" value="InterPro"/>
</dbReference>
<comment type="subcellular location">
    <subcellularLocation>
        <location evidence="1">Periplasm</location>
    </subcellularLocation>
</comment>
<protein>
    <recommendedName>
        <fullName evidence="6">Putative aliphatic sulfonates-binding protein</fullName>
    </recommendedName>
</protein>
<keyword evidence="10" id="KW-1185">Reference proteome</keyword>
<dbReference type="GO" id="GO:0042597">
    <property type="term" value="C:periplasmic space"/>
    <property type="evidence" value="ECO:0007669"/>
    <property type="project" value="UniProtKB-SubCell"/>
</dbReference>
<evidence type="ECO:0000259" key="8">
    <source>
        <dbReference type="SMART" id="SM00062"/>
    </source>
</evidence>
<dbReference type="RefSeq" id="WP_070954213.1">
    <property type="nucleotide sequence ID" value="NZ_CP015208.1"/>
</dbReference>
<dbReference type="KEGG" id="rpla:A4Z71_01460"/>
<evidence type="ECO:0000256" key="2">
    <source>
        <dbReference type="ARBA" id="ARBA00010742"/>
    </source>
</evidence>
<reference evidence="9 10" key="1">
    <citation type="journal article" date="2016" name="Biochim. Biophys. Acta">
        <title>Photochemical characterization of actinorhodopsin and its functional existence in the natural host.</title>
        <authorList>
            <person name="Nakamura S."/>
            <person name="Kikukawa T."/>
            <person name="Tamogami J."/>
            <person name="Kamiya M."/>
            <person name="Aizawa T."/>
            <person name="Hahn M.W."/>
            <person name="Ihara K."/>
            <person name="Kamo N."/>
            <person name="Demura M."/>
        </authorList>
    </citation>
    <scope>NUCLEOTIDE SEQUENCE [LARGE SCALE GENOMIC DNA]</scope>
    <source>
        <strain evidence="9 10">MWH-Dar1</strain>
    </source>
</reference>
<dbReference type="PANTHER" id="PTHR30024">
    <property type="entry name" value="ALIPHATIC SULFONATES-BINDING PROTEIN-RELATED"/>
    <property type="match status" value="1"/>
</dbReference>
<dbReference type="FunFam" id="3.40.190.10:FF:000050">
    <property type="entry name" value="Sulfonate ABC transporter substrate-binding protein"/>
    <property type="match status" value="1"/>
</dbReference>
<dbReference type="NCBIfam" id="TIGR01728">
    <property type="entry name" value="SsuA_fam"/>
    <property type="match status" value="1"/>
</dbReference>
<dbReference type="Pfam" id="PF09084">
    <property type="entry name" value="NMT1"/>
    <property type="match status" value="1"/>
</dbReference>
<dbReference type="SUPFAM" id="SSF53850">
    <property type="entry name" value="Periplasmic binding protein-like II"/>
    <property type="match status" value="1"/>
</dbReference>
<dbReference type="STRING" id="535712.A4Z71_01460"/>
<feature type="signal peptide" evidence="7">
    <location>
        <begin position="1"/>
        <end position="21"/>
    </location>
</feature>
<evidence type="ECO:0000256" key="3">
    <source>
        <dbReference type="ARBA" id="ARBA00022448"/>
    </source>
</evidence>
<organism evidence="9 10">
    <name type="scientific">Candidatus Rhodoluna planktonica</name>
    <dbReference type="NCBI Taxonomy" id="535712"/>
    <lineage>
        <taxon>Bacteria</taxon>
        <taxon>Bacillati</taxon>
        <taxon>Actinomycetota</taxon>
        <taxon>Actinomycetes</taxon>
        <taxon>Micrococcales</taxon>
        <taxon>Microbacteriaceae</taxon>
        <taxon>Luna cluster</taxon>
        <taxon>Luna-1 subcluster</taxon>
        <taxon>Rhodoluna</taxon>
    </lineage>
</organism>
<proteinExistence type="inferred from homology"/>
<evidence type="ECO:0000313" key="9">
    <source>
        <dbReference type="EMBL" id="AOY55702.1"/>
    </source>
</evidence>